<sequence length="132" mass="15710">MSVEKRITDVSEKYALMCKKANEHMKVRINPNNLVYAKLKESDDEITVHIVTEENQNSFVDPIRVFSQREIERLVFEPDKTTVQNFLDLSSWVEGIKEKEYLFIDSMEKLMLCYLMDKVYFRMWDGSAWISK</sequence>
<accession>A0A0P8WA08</accession>
<dbReference type="AlphaFoldDB" id="A0A0P8WA08"/>
<keyword evidence="2" id="KW-1185">Reference proteome</keyword>
<dbReference type="RefSeq" id="WP_054873801.1">
    <property type="nucleotide sequence ID" value="NZ_LKET01000021.1"/>
</dbReference>
<comment type="caution">
    <text evidence="1">The sequence shown here is derived from an EMBL/GenBank/DDBJ whole genome shotgun (WGS) entry which is preliminary data.</text>
</comment>
<evidence type="ECO:0000313" key="2">
    <source>
        <dbReference type="Proteomes" id="UP000050326"/>
    </source>
</evidence>
<proteinExistence type="predicted"/>
<organism evidence="1 2">
    <name type="scientific">Oxobacter pfennigii</name>
    <dbReference type="NCBI Taxonomy" id="36849"/>
    <lineage>
        <taxon>Bacteria</taxon>
        <taxon>Bacillati</taxon>
        <taxon>Bacillota</taxon>
        <taxon>Clostridia</taxon>
        <taxon>Eubacteriales</taxon>
        <taxon>Clostridiaceae</taxon>
        <taxon>Oxobacter</taxon>
    </lineage>
</organism>
<evidence type="ECO:0000313" key="1">
    <source>
        <dbReference type="EMBL" id="KPU45451.1"/>
    </source>
</evidence>
<dbReference type="STRING" id="36849.OXPF_06840"/>
<dbReference type="Proteomes" id="UP000050326">
    <property type="component" value="Unassembled WGS sequence"/>
</dbReference>
<protein>
    <submittedName>
        <fullName evidence="1">Uncharacterized protein</fullName>
    </submittedName>
</protein>
<name>A0A0P8WA08_9CLOT</name>
<reference evidence="1 2" key="1">
    <citation type="submission" date="2015-09" db="EMBL/GenBank/DDBJ databases">
        <title>Genome sequence of Oxobacter pfennigii DSM 3222.</title>
        <authorList>
            <person name="Poehlein A."/>
            <person name="Bengelsdorf F.R."/>
            <person name="Schiel-Bengelsdorf B."/>
            <person name="Duerre P."/>
            <person name="Daniel R."/>
        </authorList>
    </citation>
    <scope>NUCLEOTIDE SEQUENCE [LARGE SCALE GENOMIC DNA]</scope>
    <source>
        <strain evidence="1 2">DSM 3222</strain>
    </source>
</reference>
<gene>
    <name evidence="1" type="ORF">OXPF_06840</name>
</gene>
<dbReference type="EMBL" id="LKET01000021">
    <property type="protein sequence ID" value="KPU45451.1"/>
    <property type="molecule type" value="Genomic_DNA"/>
</dbReference>